<dbReference type="EMBL" id="JASPKY010000047">
    <property type="protein sequence ID" value="KAK9745561.1"/>
    <property type="molecule type" value="Genomic_DNA"/>
</dbReference>
<dbReference type="Proteomes" id="UP001458880">
    <property type="component" value="Unassembled WGS sequence"/>
</dbReference>
<dbReference type="AlphaFoldDB" id="A0AAW1MHU9"/>
<protein>
    <submittedName>
        <fullName evidence="2">Uncharacterized protein</fullName>
    </submittedName>
</protein>
<evidence type="ECO:0000313" key="3">
    <source>
        <dbReference type="Proteomes" id="UP001458880"/>
    </source>
</evidence>
<keyword evidence="1" id="KW-0732">Signal</keyword>
<comment type="caution">
    <text evidence="2">The sequence shown here is derived from an EMBL/GenBank/DDBJ whole genome shotgun (WGS) entry which is preliminary data.</text>
</comment>
<evidence type="ECO:0000313" key="2">
    <source>
        <dbReference type="EMBL" id="KAK9745561.1"/>
    </source>
</evidence>
<evidence type="ECO:0000256" key="1">
    <source>
        <dbReference type="SAM" id="SignalP"/>
    </source>
</evidence>
<sequence>MLKIVVLVVLIALTASAPTAEFLGLGHAIAVPAATSHSSRVDIHSSPIVYSSPAIVAGPAYSAAIALPAVSHVARLDVTNAGHLGLGLQRGLLGHPIY</sequence>
<keyword evidence="3" id="KW-1185">Reference proteome</keyword>
<feature type="chain" id="PRO_5043754980" evidence="1">
    <location>
        <begin position="17"/>
        <end position="98"/>
    </location>
</feature>
<feature type="signal peptide" evidence="1">
    <location>
        <begin position="1"/>
        <end position="16"/>
    </location>
</feature>
<organism evidence="2 3">
    <name type="scientific">Popillia japonica</name>
    <name type="common">Japanese beetle</name>
    <dbReference type="NCBI Taxonomy" id="7064"/>
    <lineage>
        <taxon>Eukaryota</taxon>
        <taxon>Metazoa</taxon>
        <taxon>Ecdysozoa</taxon>
        <taxon>Arthropoda</taxon>
        <taxon>Hexapoda</taxon>
        <taxon>Insecta</taxon>
        <taxon>Pterygota</taxon>
        <taxon>Neoptera</taxon>
        <taxon>Endopterygota</taxon>
        <taxon>Coleoptera</taxon>
        <taxon>Polyphaga</taxon>
        <taxon>Scarabaeiformia</taxon>
        <taxon>Scarabaeidae</taxon>
        <taxon>Rutelinae</taxon>
        <taxon>Popillia</taxon>
    </lineage>
</organism>
<name>A0AAW1MHU9_POPJA</name>
<proteinExistence type="predicted"/>
<accession>A0AAW1MHU9</accession>
<reference evidence="2 3" key="1">
    <citation type="journal article" date="2024" name="BMC Genomics">
        <title>De novo assembly and annotation of Popillia japonica's genome with initial clues to its potential as an invasive pest.</title>
        <authorList>
            <person name="Cucini C."/>
            <person name="Boschi S."/>
            <person name="Funari R."/>
            <person name="Cardaioli E."/>
            <person name="Iannotti N."/>
            <person name="Marturano G."/>
            <person name="Paoli F."/>
            <person name="Bruttini M."/>
            <person name="Carapelli A."/>
            <person name="Frati F."/>
            <person name="Nardi F."/>
        </authorList>
    </citation>
    <scope>NUCLEOTIDE SEQUENCE [LARGE SCALE GENOMIC DNA]</scope>
    <source>
        <strain evidence="2">DMR45628</strain>
    </source>
</reference>
<gene>
    <name evidence="2" type="ORF">QE152_g6748</name>
</gene>